<evidence type="ECO:0000256" key="5">
    <source>
        <dbReference type="ARBA" id="ARBA00022723"/>
    </source>
</evidence>
<dbReference type="Gene3D" id="3.30.420.10">
    <property type="entry name" value="Ribonuclease H-like superfamily/Ribonuclease H"/>
    <property type="match status" value="1"/>
</dbReference>
<evidence type="ECO:0000256" key="2">
    <source>
        <dbReference type="ARBA" id="ARBA00005300"/>
    </source>
</evidence>
<dbReference type="PROSITE" id="PS50879">
    <property type="entry name" value="RNASE_H_1"/>
    <property type="match status" value="1"/>
</dbReference>
<dbReference type="GO" id="GO:0043137">
    <property type="term" value="P:DNA replication, removal of RNA primer"/>
    <property type="evidence" value="ECO:0007669"/>
    <property type="project" value="TreeGrafter"/>
</dbReference>
<comment type="caution">
    <text evidence="9">The sequence shown here is derived from an EMBL/GenBank/DDBJ whole genome shotgun (WGS) entry which is preliminary data.</text>
</comment>
<gene>
    <name evidence="9" type="ORF">AVEN_209468_1</name>
</gene>
<dbReference type="PANTHER" id="PTHR10642:SF26">
    <property type="entry name" value="RIBONUCLEASE H1"/>
    <property type="match status" value="1"/>
</dbReference>
<feature type="domain" description="RNase H type-1" evidence="8">
    <location>
        <begin position="152"/>
        <end position="280"/>
    </location>
</feature>
<comment type="similarity">
    <text evidence="2">Belongs to the RNase H family.</text>
</comment>
<dbReference type="PANTHER" id="PTHR10642">
    <property type="entry name" value="RIBONUCLEASE H1"/>
    <property type="match status" value="1"/>
</dbReference>
<keyword evidence="5" id="KW-0479">Metal-binding</keyword>
<dbReference type="OrthoDB" id="411823at2759"/>
<evidence type="ECO:0000256" key="7">
    <source>
        <dbReference type="ARBA" id="ARBA00022801"/>
    </source>
</evidence>
<dbReference type="EC" id="3.1.26.4" evidence="3"/>
<evidence type="ECO:0000256" key="3">
    <source>
        <dbReference type="ARBA" id="ARBA00012180"/>
    </source>
</evidence>
<keyword evidence="6" id="KW-0255">Endonuclease</keyword>
<evidence type="ECO:0000259" key="8">
    <source>
        <dbReference type="PROSITE" id="PS50879"/>
    </source>
</evidence>
<protein>
    <recommendedName>
        <fullName evidence="3">ribonuclease H</fullName>
        <ecNumber evidence="3">3.1.26.4</ecNumber>
    </recommendedName>
</protein>
<dbReference type="InterPro" id="IPR050092">
    <property type="entry name" value="RNase_H"/>
</dbReference>
<evidence type="ECO:0000313" key="9">
    <source>
        <dbReference type="EMBL" id="GBN79880.1"/>
    </source>
</evidence>
<dbReference type="InterPro" id="IPR012337">
    <property type="entry name" value="RNaseH-like_sf"/>
</dbReference>
<accession>A0A4Y2RY13</accession>
<feature type="non-terminal residue" evidence="9">
    <location>
        <position position="283"/>
    </location>
</feature>
<evidence type="ECO:0000313" key="10">
    <source>
        <dbReference type="Proteomes" id="UP000499080"/>
    </source>
</evidence>
<dbReference type="Pfam" id="PF00075">
    <property type="entry name" value="RNase_H"/>
    <property type="match status" value="1"/>
</dbReference>
<dbReference type="Proteomes" id="UP000499080">
    <property type="component" value="Unassembled WGS sequence"/>
</dbReference>
<dbReference type="CDD" id="cd09276">
    <property type="entry name" value="Rnase_HI_RT_non_LTR"/>
    <property type="match status" value="1"/>
</dbReference>
<reference evidence="9 10" key="1">
    <citation type="journal article" date="2019" name="Sci. Rep.">
        <title>Orb-weaving spider Araneus ventricosus genome elucidates the spidroin gene catalogue.</title>
        <authorList>
            <person name="Kono N."/>
            <person name="Nakamura H."/>
            <person name="Ohtoshi R."/>
            <person name="Moran D.A.P."/>
            <person name="Shinohara A."/>
            <person name="Yoshida Y."/>
            <person name="Fujiwara M."/>
            <person name="Mori M."/>
            <person name="Tomita M."/>
            <person name="Arakawa K."/>
        </authorList>
    </citation>
    <scope>NUCLEOTIDE SEQUENCE [LARGE SCALE GENOMIC DNA]</scope>
</reference>
<organism evidence="9 10">
    <name type="scientific">Araneus ventricosus</name>
    <name type="common">Orbweaver spider</name>
    <name type="synonym">Epeira ventricosa</name>
    <dbReference type="NCBI Taxonomy" id="182803"/>
    <lineage>
        <taxon>Eukaryota</taxon>
        <taxon>Metazoa</taxon>
        <taxon>Ecdysozoa</taxon>
        <taxon>Arthropoda</taxon>
        <taxon>Chelicerata</taxon>
        <taxon>Arachnida</taxon>
        <taxon>Araneae</taxon>
        <taxon>Araneomorphae</taxon>
        <taxon>Entelegynae</taxon>
        <taxon>Araneoidea</taxon>
        <taxon>Araneidae</taxon>
        <taxon>Araneus</taxon>
    </lineage>
</organism>
<dbReference type="GO" id="GO:0046872">
    <property type="term" value="F:metal ion binding"/>
    <property type="evidence" value="ECO:0007669"/>
    <property type="project" value="UniProtKB-KW"/>
</dbReference>
<dbReference type="SUPFAM" id="SSF53098">
    <property type="entry name" value="Ribonuclease H-like"/>
    <property type="match status" value="1"/>
</dbReference>
<dbReference type="InterPro" id="IPR036397">
    <property type="entry name" value="RNaseH_sf"/>
</dbReference>
<dbReference type="GO" id="GO:0003676">
    <property type="term" value="F:nucleic acid binding"/>
    <property type="evidence" value="ECO:0007669"/>
    <property type="project" value="InterPro"/>
</dbReference>
<dbReference type="InterPro" id="IPR002156">
    <property type="entry name" value="RNaseH_domain"/>
</dbReference>
<keyword evidence="7" id="KW-0378">Hydrolase</keyword>
<evidence type="ECO:0000256" key="4">
    <source>
        <dbReference type="ARBA" id="ARBA00022722"/>
    </source>
</evidence>
<dbReference type="AlphaFoldDB" id="A0A4Y2RY13"/>
<dbReference type="GO" id="GO:0004523">
    <property type="term" value="F:RNA-DNA hybrid ribonuclease activity"/>
    <property type="evidence" value="ECO:0007669"/>
    <property type="project" value="UniProtKB-EC"/>
</dbReference>
<sequence>MQQGAKALQQSRGLQRIAGSTWGLSPKHRAQLYRSVTERTIAHGATAWGRNITYKIKTKLDRIQRPFLLNISGAYRTSPTSALQVITGIMPLPLKIEAEANFVALTRTNKKIWIEDTELDPAQFERKSVGWSHHPATELEEDRISVSQEFSKVEGPNIYTDGSKSEQGVGTAFRAFDSSNTLSQSWQAKLHPRNTVYQAELVGLLEASKYAARSSTATKIWNDSLSSLQALQDPKTTSPIARQIQQILLENPHISLGWIKAHVGHEGNEKADELAKEAILSPT</sequence>
<keyword evidence="4" id="KW-0540">Nuclease</keyword>
<name>A0A4Y2RY13_ARAVE</name>
<keyword evidence="10" id="KW-1185">Reference proteome</keyword>
<evidence type="ECO:0000256" key="6">
    <source>
        <dbReference type="ARBA" id="ARBA00022759"/>
    </source>
</evidence>
<evidence type="ECO:0000256" key="1">
    <source>
        <dbReference type="ARBA" id="ARBA00000077"/>
    </source>
</evidence>
<dbReference type="EMBL" id="BGPR01147895">
    <property type="protein sequence ID" value="GBN79880.1"/>
    <property type="molecule type" value="Genomic_DNA"/>
</dbReference>
<comment type="catalytic activity">
    <reaction evidence="1">
        <text>Endonucleolytic cleavage to 5'-phosphomonoester.</text>
        <dbReference type="EC" id="3.1.26.4"/>
    </reaction>
</comment>
<proteinExistence type="inferred from homology"/>